<comment type="caution">
    <text evidence="2">The sequence shown here is derived from an EMBL/GenBank/DDBJ whole genome shotgun (WGS) entry which is preliminary data.</text>
</comment>
<accession>A0A840BP20</accession>
<feature type="domain" description="Glycosyltransferase 2-like" evidence="1">
    <location>
        <begin position="9"/>
        <end position="111"/>
    </location>
</feature>
<protein>
    <submittedName>
        <fullName evidence="2">GT2 family glycosyltransferase</fullName>
    </submittedName>
</protein>
<sequence>MNAPRPDLSILIPTWNNLDCLQHCLASLRRNVAADVEVILHINDGSDGTLDWVRAQGIAHTHTAKNVGICHAMNLARSRARGRYILYLNDDMFVCPGLDRLMVARADALAAEGVEHFMVSGTLIEARDSGNDSAIVADYGRDWADFREADLLRDLPKLAKPDWTGATWPPLLLPADTWDIVGGFSIEFSPGMYSDPDLSMKLWHLGSRHFLGVGDALVYHFPSKSTKRIKHNKGRLQFLRKWGISSSTFTRHVLHRGSPWVGALPEPDDDPAYRRKAWLDKLKLRLR</sequence>
<gene>
    <name evidence="2" type="ORF">GGR36_003690</name>
</gene>
<evidence type="ECO:0000313" key="2">
    <source>
        <dbReference type="EMBL" id="MBB4014344.1"/>
    </source>
</evidence>
<dbReference type="RefSeq" id="WP_183636263.1">
    <property type="nucleotide sequence ID" value="NZ_BAABLE010000005.1"/>
</dbReference>
<organism evidence="2 3">
    <name type="scientific">Niveibacterium umoris</name>
    <dbReference type="NCBI Taxonomy" id="1193620"/>
    <lineage>
        <taxon>Bacteria</taxon>
        <taxon>Pseudomonadati</taxon>
        <taxon>Pseudomonadota</taxon>
        <taxon>Betaproteobacteria</taxon>
        <taxon>Rhodocyclales</taxon>
        <taxon>Rhodocyclaceae</taxon>
        <taxon>Niveibacterium</taxon>
    </lineage>
</organism>
<dbReference type="GO" id="GO:0016740">
    <property type="term" value="F:transferase activity"/>
    <property type="evidence" value="ECO:0007669"/>
    <property type="project" value="UniProtKB-KW"/>
</dbReference>
<keyword evidence="3" id="KW-1185">Reference proteome</keyword>
<evidence type="ECO:0000313" key="3">
    <source>
        <dbReference type="Proteomes" id="UP000561045"/>
    </source>
</evidence>
<dbReference type="InterPro" id="IPR029044">
    <property type="entry name" value="Nucleotide-diphossugar_trans"/>
</dbReference>
<dbReference type="SUPFAM" id="SSF53448">
    <property type="entry name" value="Nucleotide-diphospho-sugar transferases"/>
    <property type="match status" value="1"/>
</dbReference>
<keyword evidence="2" id="KW-0808">Transferase</keyword>
<dbReference type="PANTHER" id="PTHR43179">
    <property type="entry name" value="RHAMNOSYLTRANSFERASE WBBL"/>
    <property type="match status" value="1"/>
</dbReference>
<dbReference type="PANTHER" id="PTHR43179:SF7">
    <property type="entry name" value="RHAMNOSYLTRANSFERASE WBBL"/>
    <property type="match status" value="1"/>
</dbReference>
<dbReference type="AlphaFoldDB" id="A0A840BP20"/>
<dbReference type="Gene3D" id="3.90.550.10">
    <property type="entry name" value="Spore Coat Polysaccharide Biosynthesis Protein SpsA, Chain A"/>
    <property type="match status" value="1"/>
</dbReference>
<dbReference type="InterPro" id="IPR001173">
    <property type="entry name" value="Glyco_trans_2-like"/>
</dbReference>
<dbReference type="EMBL" id="JACIET010000002">
    <property type="protein sequence ID" value="MBB4014344.1"/>
    <property type="molecule type" value="Genomic_DNA"/>
</dbReference>
<proteinExistence type="predicted"/>
<dbReference type="Proteomes" id="UP000561045">
    <property type="component" value="Unassembled WGS sequence"/>
</dbReference>
<evidence type="ECO:0000259" key="1">
    <source>
        <dbReference type="Pfam" id="PF00535"/>
    </source>
</evidence>
<dbReference type="Pfam" id="PF00535">
    <property type="entry name" value="Glycos_transf_2"/>
    <property type="match status" value="1"/>
</dbReference>
<name>A0A840BP20_9RHOO</name>
<reference evidence="2 3" key="1">
    <citation type="submission" date="2020-08" db="EMBL/GenBank/DDBJ databases">
        <title>Genomic Encyclopedia of Type Strains, Phase IV (KMG-IV): sequencing the most valuable type-strain genomes for metagenomic binning, comparative biology and taxonomic classification.</title>
        <authorList>
            <person name="Goeker M."/>
        </authorList>
    </citation>
    <scope>NUCLEOTIDE SEQUENCE [LARGE SCALE GENOMIC DNA]</scope>
    <source>
        <strain evidence="2 3">DSM 106739</strain>
    </source>
</reference>